<dbReference type="PANTHER" id="PTHR23351">
    <property type="entry name" value="FOS TRANSCRIPTION FACTOR-RELATED"/>
    <property type="match status" value="1"/>
</dbReference>
<dbReference type="InterPro" id="IPR000837">
    <property type="entry name" value="AP-1"/>
</dbReference>
<evidence type="ECO:0000313" key="3">
    <source>
        <dbReference type="EMBL" id="KAF6320567.1"/>
    </source>
</evidence>
<dbReference type="AlphaFoldDB" id="A0A7J7V5V1"/>
<dbReference type="Pfam" id="PF07074">
    <property type="entry name" value="TRAP-gamma"/>
    <property type="match status" value="1"/>
</dbReference>
<dbReference type="GO" id="GO:0000978">
    <property type="term" value="F:RNA polymerase II cis-regulatory region sequence-specific DNA binding"/>
    <property type="evidence" value="ECO:0007669"/>
    <property type="project" value="TreeGrafter"/>
</dbReference>
<evidence type="ECO:0000256" key="2">
    <source>
        <dbReference type="SAM" id="Phobius"/>
    </source>
</evidence>
<dbReference type="GO" id="GO:0000981">
    <property type="term" value="F:DNA-binding transcription factor activity, RNA polymerase II-specific"/>
    <property type="evidence" value="ECO:0007669"/>
    <property type="project" value="TreeGrafter"/>
</dbReference>
<evidence type="ECO:0000256" key="1">
    <source>
        <dbReference type="SAM" id="Coils"/>
    </source>
</evidence>
<dbReference type="Gene3D" id="1.20.5.170">
    <property type="match status" value="1"/>
</dbReference>
<dbReference type="SUPFAM" id="SSF57959">
    <property type="entry name" value="Leucine zipper domain"/>
    <property type="match status" value="1"/>
</dbReference>
<dbReference type="PANTHER" id="PTHR23351:SF10">
    <property type="entry name" value="JUN DIMERIZATION PROTEIN 2"/>
    <property type="match status" value="1"/>
</dbReference>
<feature type="coiled-coil region" evidence="1">
    <location>
        <begin position="96"/>
        <end position="123"/>
    </location>
</feature>
<dbReference type="GO" id="GO:0016020">
    <property type="term" value="C:membrane"/>
    <property type="evidence" value="ECO:0007669"/>
    <property type="project" value="InterPro"/>
</dbReference>
<dbReference type="PRINTS" id="PR00042">
    <property type="entry name" value="LEUZIPPRFOS"/>
</dbReference>
<keyword evidence="4" id="KW-1185">Reference proteome</keyword>
<keyword evidence="2" id="KW-1133">Transmembrane helix</keyword>
<dbReference type="GO" id="GO:0005634">
    <property type="term" value="C:nucleus"/>
    <property type="evidence" value="ECO:0007669"/>
    <property type="project" value="TreeGrafter"/>
</dbReference>
<reference evidence="3 4" key="1">
    <citation type="journal article" date="2020" name="Nature">
        <title>Six reference-quality genomes reveal evolution of bat adaptations.</title>
        <authorList>
            <person name="Jebb D."/>
            <person name="Huang Z."/>
            <person name="Pippel M."/>
            <person name="Hughes G.M."/>
            <person name="Lavrichenko K."/>
            <person name="Devanna P."/>
            <person name="Winkler S."/>
            <person name="Jermiin L.S."/>
            <person name="Skirmuntt E.C."/>
            <person name="Katzourakis A."/>
            <person name="Burkitt-Gray L."/>
            <person name="Ray D.A."/>
            <person name="Sullivan K.A.M."/>
            <person name="Roscito J.G."/>
            <person name="Kirilenko B.M."/>
            <person name="Davalos L.M."/>
            <person name="Corthals A.P."/>
            <person name="Power M.L."/>
            <person name="Jones G."/>
            <person name="Ransome R.D."/>
            <person name="Dechmann D.K.N."/>
            <person name="Locatelli A.G."/>
            <person name="Puechmaille S.J."/>
            <person name="Fedrigo O."/>
            <person name="Jarvis E.D."/>
            <person name="Hiller M."/>
            <person name="Vernes S.C."/>
            <person name="Myers E.W."/>
            <person name="Teeling E.C."/>
        </authorList>
    </citation>
    <scope>NUCLEOTIDE SEQUENCE [LARGE SCALE GENOMIC DNA]</scope>
    <source>
        <strain evidence="3">MPipKuh1</strain>
        <tissue evidence="3">Flight muscle</tissue>
    </source>
</reference>
<comment type="caution">
    <text evidence="3">The sequence shown here is derived from an EMBL/GenBank/DDBJ whole genome shotgun (WGS) entry which is preliminary data.</text>
</comment>
<proteinExistence type="predicted"/>
<evidence type="ECO:0000313" key="4">
    <source>
        <dbReference type="Proteomes" id="UP000558488"/>
    </source>
</evidence>
<sequence length="155" mass="18157">MAPKGSSKQQSKEDLFLQDFNHKLSAKSSALFFENTFIVSVITIWLHWQIWHKDLIQSAVLQGRGVEEKAPGKEQNGAVQCWNKKKEWTEFLQQDYEWLELMNGKLKIQMEELKQEQQELILMLNWHCPTCIVRTDSIITPESEGNPLLEQLEKK</sequence>
<accession>A0A7J7V5V1</accession>
<keyword evidence="2" id="KW-0812">Transmembrane</keyword>
<dbReference type="InterPro" id="IPR046347">
    <property type="entry name" value="bZIP_sf"/>
</dbReference>
<keyword evidence="2" id="KW-0472">Membrane</keyword>
<dbReference type="InterPro" id="IPR009779">
    <property type="entry name" value="SSR3"/>
</dbReference>
<dbReference type="GO" id="GO:0006614">
    <property type="term" value="P:SRP-dependent cotranslational protein targeting to membrane"/>
    <property type="evidence" value="ECO:0007669"/>
    <property type="project" value="InterPro"/>
</dbReference>
<feature type="transmembrane region" description="Helical" evidence="2">
    <location>
        <begin position="30"/>
        <end position="48"/>
    </location>
</feature>
<gene>
    <name evidence="3" type="ORF">mPipKuh1_008563</name>
</gene>
<dbReference type="EMBL" id="JACAGB010000016">
    <property type="protein sequence ID" value="KAF6320567.1"/>
    <property type="molecule type" value="Genomic_DNA"/>
</dbReference>
<organism evidence="3 4">
    <name type="scientific">Pipistrellus kuhlii</name>
    <name type="common">Kuhl's pipistrelle</name>
    <dbReference type="NCBI Taxonomy" id="59472"/>
    <lineage>
        <taxon>Eukaryota</taxon>
        <taxon>Metazoa</taxon>
        <taxon>Chordata</taxon>
        <taxon>Craniata</taxon>
        <taxon>Vertebrata</taxon>
        <taxon>Euteleostomi</taxon>
        <taxon>Mammalia</taxon>
        <taxon>Eutheria</taxon>
        <taxon>Laurasiatheria</taxon>
        <taxon>Chiroptera</taxon>
        <taxon>Yangochiroptera</taxon>
        <taxon>Vespertilionidae</taxon>
        <taxon>Pipistrellus</taxon>
    </lineage>
</organism>
<protein>
    <submittedName>
        <fullName evidence="3">Uncharacterized protein</fullName>
    </submittedName>
</protein>
<dbReference type="Proteomes" id="UP000558488">
    <property type="component" value="Unassembled WGS sequence"/>
</dbReference>
<keyword evidence="1" id="KW-0175">Coiled coil</keyword>
<name>A0A7J7V5V1_PIPKU</name>